<name>A0ABR7IDH5_9FIRM</name>
<organism evidence="2 3">
    <name type="scientific">Roseburia yibonii</name>
    <dbReference type="NCBI Taxonomy" id="2763063"/>
    <lineage>
        <taxon>Bacteria</taxon>
        <taxon>Bacillati</taxon>
        <taxon>Bacillota</taxon>
        <taxon>Clostridia</taxon>
        <taxon>Lachnospirales</taxon>
        <taxon>Lachnospiraceae</taxon>
        <taxon>Roseburia</taxon>
    </lineage>
</organism>
<protein>
    <recommendedName>
        <fullName evidence="4">DUF2500 family protein</fullName>
    </recommendedName>
</protein>
<keyword evidence="1" id="KW-1133">Transmembrane helix</keyword>
<dbReference type="EMBL" id="JACOQH010000013">
    <property type="protein sequence ID" value="MBC5754912.1"/>
    <property type="molecule type" value="Genomic_DNA"/>
</dbReference>
<accession>A0ABR7IDH5</accession>
<evidence type="ECO:0008006" key="4">
    <source>
        <dbReference type="Google" id="ProtNLM"/>
    </source>
</evidence>
<sequence length="138" mass="15922">MEKISLLDLISICFVCSLPVVGICEMIDRIKNEKTKKVVKGVIETIVLVCLVLWSGVFTPKQIRCQGIFHMSDEKGSIFLQEEPLWHENLNVVNADVKKYDLKEGDRVMCTIKEFSLSNPFGDYFPYKRTLKYVEKLD</sequence>
<dbReference type="Proteomes" id="UP000621540">
    <property type="component" value="Unassembled WGS sequence"/>
</dbReference>
<feature type="transmembrane region" description="Helical" evidence="1">
    <location>
        <begin position="38"/>
        <end position="57"/>
    </location>
</feature>
<keyword evidence="1" id="KW-0472">Membrane</keyword>
<reference evidence="2 3" key="1">
    <citation type="submission" date="2020-08" db="EMBL/GenBank/DDBJ databases">
        <title>Genome public.</title>
        <authorList>
            <person name="Liu C."/>
            <person name="Sun Q."/>
        </authorList>
    </citation>
    <scope>NUCLEOTIDE SEQUENCE [LARGE SCALE GENOMIC DNA]</scope>
    <source>
        <strain evidence="2 3">BX0805</strain>
    </source>
</reference>
<comment type="caution">
    <text evidence="2">The sequence shown here is derived from an EMBL/GenBank/DDBJ whole genome shotgun (WGS) entry which is preliminary data.</text>
</comment>
<evidence type="ECO:0000313" key="2">
    <source>
        <dbReference type="EMBL" id="MBC5754912.1"/>
    </source>
</evidence>
<evidence type="ECO:0000256" key="1">
    <source>
        <dbReference type="SAM" id="Phobius"/>
    </source>
</evidence>
<evidence type="ECO:0000313" key="3">
    <source>
        <dbReference type="Proteomes" id="UP000621540"/>
    </source>
</evidence>
<keyword evidence="3" id="KW-1185">Reference proteome</keyword>
<keyword evidence="1" id="KW-0812">Transmembrane</keyword>
<dbReference type="RefSeq" id="WP_176924632.1">
    <property type="nucleotide sequence ID" value="NZ_JACOQH010000013.1"/>
</dbReference>
<gene>
    <name evidence="2" type="ORF">H8Z76_13060</name>
</gene>
<proteinExistence type="predicted"/>
<feature type="transmembrane region" description="Helical" evidence="1">
    <location>
        <begin position="6"/>
        <end position="26"/>
    </location>
</feature>